<evidence type="ECO:0000256" key="1">
    <source>
        <dbReference type="ARBA" id="ARBA00004651"/>
    </source>
</evidence>
<dbReference type="SUPFAM" id="SSF81665">
    <property type="entry name" value="Calcium ATPase, transmembrane domain M"/>
    <property type="match status" value="1"/>
</dbReference>
<reference evidence="14" key="1">
    <citation type="submission" date="2016-10" db="EMBL/GenBank/DDBJ databases">
        <authorList>
            <person name="Varghese N."/>
            <person name="Submissions S."/>
        </authorList>
    </citation>
    <scope>NUCLEOTIDE SEQUENCE [LARGE SCALE GENOMIC DNA]</scope>
    <source>
        <strain evidence="14">IBRC-M 10403</strain>
    </source>
</reference>
<dbReference type="SFLD" id="SFLDS00003">
    <property type="entry name" value="Haloacid_Dehalogenase"/>
    <property type="match status" value="1"/>
</dbReference>
<dbReference type="InterPro" id="IPR023214">
    <property type="entry name" value="HAD_sf"/>
</dbReference>
<feature type="domain" description="Cation-transporting P-type ATPase C-terminal" evidence="12">
    <location>
        <begin position="1370"/>
        <end position="1515"/>
    </location>
</feature>
<dbReference type="GO" id="GO:0005886">
    <property type="term" value="C:plasma membrane"/>
    <property type="evidence" value="ECO:0007669"/>
    <property type="project" value="UniProtKB-SubCell"/>
</dbReference>
<evidence type="ECO:0000256" key="8">
    <source>
        <dbReference type="ARBA" id="ARBA00049360"/>
    </source>
</evidence>
<dbReference type="InterPro" id="IPR008250">
    <property type="entry name" value="ATPase_P-typ_transduc_dom_A_sf"/>
</dbReference>
<dbReference type="EMBL" id="FMZZ01000010">
    <property type="protein sequence ID" value="SDD35160.1"/>
    <property type="molecule type" value="Genomic_DNA"/>
</dbReference>
<accession>A0A1G6U1A4</accession>
<evidence type="ECO:0000259" key="12">
    <source>
        <dbReference type="Pfam" id="PF00689"/>
    </source>
</evidence>
<feature type="chain" id="PRO_5038522712" evidence="10">
    <location>
        <begin position="23"/>
        <end position="1547"/>
    </location>
</feature>
<dbReference type="GO" id="GO:0005524">
    <property type="term" value="F:ATP binding"/>
    <property type="evidence" value="ECO:0007669"/>
    <property type="project" value="UniProtKB-KW"/>
</dbReference>
<gene>
    <name evidence="13" type="ORF">SAMN05216174_11055</name>
</gene>
<dbReference type="PANTHER" id="PTHR42861">
    <property type="entry name" value="CALCIUM-TRANSPORTING ATPASE"/>
    <property type="match status" value="1"/>
</dbReference>
<dbReference type="SFLD" id="SFLDF00027">
    <property type="entry name" value="p-type_atpase"/>
    <property type="match status" value="1"/>
</dbReference>
<keyword evidence="7" id="KW-0472">Membrane</keyword>
<dbReference type="PRINTS" id="PR00119">
    <property type="entry name" value="CATATPASE"/>
</dbReference>
<keyword evidence="5" id="KW-1278">Translocase</keyword>
<name>A0A1G6U1A4_9PSEU</name>
<proteinExistence type="predicted"/>
<evidence type="ECO:0000256" key="2">
    <source>
        <dbReference type="ARBA" id="ARBA00022692"/>
    </source>
</evidence>
<dbReference type="InterPro" id="IPR001757">
    <property type="entry name" value="P_typ_ATPase"/>
</dbReference>
<dbReference type="InterPro" id="IPR023299">
    <property type="entry name" value="ATPase_P-typ_cyto_dom_N"/>
</dbReference>
<evidence type="ECO:0000256" key="4">
    <source>
        <dbReference type="ARBA" id="ARBA00022840"/>
    </source>
</evidence>
<dbReference type="SFLD" id="SFLDG00002">
    <property type="entry name" value="C1.7:_P-type_atpase_like"/>
    <property type="match status" value="1"/>
</dbReference>
<dbReference type="Gene3D" id="2.70.150.10">
    <property type="entry name" value="Calcium-transporting ATPase, cytoplasmic transduction domain A"/>
    <property type="match status" value="1"/>
</dbReference>
<dbReference type="Gene3D" id="3.40.1110.10">
    <property type="entry name" value="Calcium-transporting ATPase, cytoplasmic domain N"/>
    <property type="match status" value="2"/>
</dbReference>
<evidence type="ECO:0000259" key="11">
    <source>
        <dbReference type="Pfam" id="PF00122"/>
    </source>
</evidence>
<evidence type="ECO:0000256" key="9">
    <source>
        <dbReference type="SAM" id="MobiDB-lite"/>
    </source>
</evidence>
<dbReference type="Pfam" id="PF00702">
    <property type="entry name" value="Hydrolase"/>
    <property type="match status" value="1"/>
</dbReference>
<evidence type="ECO:0000313" key="13">
    <source>
        <dbReference type="EMBL" id="SDD35160.1"/>
    </source>
</evidence>
<keyword evidence="2" id="KW-0812">Transmembrane</keyword>
<evidence type="ECO:0000313" key="14">
    <source>
        <dbReference type="Proteomes" id="UP000199501"/>
    </source>
</evidence>
<dbReference type="PRINTS" id="PR00120">
    <property type="entry name" value="HATPASE"/>
</dbReference>
<feature type="signal peptide" evidence="10">
    <location>
        <begin position="1"/>
        <end position="22"/>
    </location>
</feature>
<evidence type="ECO:0000256" key="7">
    <source>
        <dbReference type="ARBA" id="ARBA00023136"/>
    </source>
</evidence>
<dbReference type="OrthoDB" id="9814270at2"/>
<evidence type="ECO:0000256" key="5">
    <source>
        <dbReference type="ARBA" id="ARBA00022967"/>
    </source>
</evidence>
<dbReference type="InterPro" id="IPR023298">
    <property type="entry name" value="ATPase_P-typ_TM_dom_sf"/>
</dbReference>
<sequence>MVLKGVTGLPLLGLALAAPARALRAAGEATSTALSVADEAVGLGRRVAVTGSRAGREAAAVTGRLVRDALTRRDRRWQTGSLVHVPLSLPGEPPERAREPIARAVAAVLDHPDVLSAYWDGGLARLVVRVAEDAAGDRVADEVSELAQRHGLAVADPEPRAHPGDLAEIRTSAIALALATAGLTAALTGRMFWLRRPPRPAAAALTVAREDPRLRALLCDKLGAGNTEVVLAAASAAVNGFGQSPTDVLLDTSLRAGQLFDAVARVHAFERAHDTLCVPERESVERRAVPRPAPSDPVTDYAAKASAGGVVGAIATGVVNRSVTEAANAVLAGSPRPARFGWTAFASVLGQVLARDGVLVRSPDRLRTLQTVDTLLVHAGALHLDRRMVCEANPHEPEWADGRLWQAAEAALAGRADAGVELRPVADNAEQTTGLMIASAEGREVGTVLVGHEPDPVADAVLDAAGQAGLRVVVMENGVAGACVGAADETIGADRSMVEVLDALRADGHVVLTLARPGGIQNGNGSRARWDGESAADHGTAGETPADHAAAEDAGTGQGTDHHALDEDVLDGVLGGDLSVCLADQDSAVLWSADLLCADGLVGVWRLLRAIPAARAAGEHAVTLAKAGAALSGLLVVTNQQRRWGRLFSPLSMVSPVDLAAGVALLSGWGLAASTGAETAPIPRPRVPWHALAADEVLTRVREQAWRHRQAATGLAAQGRHLGARLARLPGAKPVTVTLRLADAVRTELSDPLTPVLAVGAAASAVLGSTVDAILVIGVMGVNAFVGGAQRLRAEHALAALAAGQRQQARLVRRPGSDGGTGANETVEVIDADDLVPGQVIDLRGGDVVPADARLLALHDLEVDESALTGESLPVTKELAATSAAAIADRHNMVFEGTTVVAGNARAVVVDTGKDTETGRAVALASRTPPSAGVQARLGELTKKALPLTIIGGAAVTGLALLHGRPIREAIGGGVAVTVAAVPEGLPLVATVAQMAAARRLSRHGILVRTARTLEALGRVDTMCFDKTGTLTENKLTVIRAVTAEGEVFAADRSEAAGVLTLAARACPQQPTDAGKHAHATDEATLRAAPADPDWTLVAGLPFEASRGYAAAAGFVGDAALLAVKGAPEVVLPACADAPADIADLVAILASDGLRVLAVARRRIDRENAADAVDEPLGGLEYQGLIALADTARPSAAPLVRRLRAAGVNPVVLTGDHPETARAIAIGLGWPEDTLVVTGDELASLDREGGARLLHDAGVVARVAPEQKLQVVEALRASGRVVAMVGDGANDAAAIRAADVGIGIAARGSAAARNAADVVLTDEDLTALVGAVEEGRALWRSVADAISILIGGNAGEVGFTVLGTLLAGASPFSTRQLLLVNLLTDMFPAMAVAVTPASATNGDEHTPVGTTVLDGPLTRQIRQRGITTGLGASTAWLIGTSTPGTARRTSTMALCGLVGSQLVQTLMGRQRSPLVLVTTVGSAAALFAVVQTPGLSQFFGCTPLGPVAWAGVGAAMGTAVVGPLVVPPLESAVSRVASRLPAVRFVR</sequence>
<dbReference type="InterPro" id="IPR036412">
    <property type="entry name" value="HAD-like_sf"/>
</dbReference>
<keyword evidence="14" id="KW-1185">Reference proteome</keyword>
<evidence type="ECO:0000256" key="10">
    <source>
        <dbReference type="SAM" id="SignalP"/>
    </source>
</evidence>
<dbReference type="Gene3D" id="1.20.1110.10">
    <property type="entry name" value="Calcium-transporting ATPase, transmembrane domain"/>
    <property type="match status" value="2"/>
</dbReference>
<dbReference type="RefSeq" id="WP_091453301.1">
    <property type="nucleotide sequence ID" value="NZ_FMZZ01000010.1"/>
</dbReference>
<evidence type="ECO:0000256" key="3">
    <source>
        <dbReference type="ARBA" id="ARBA00022741"/>
    </source>
</evidence>
<keyword evidence="6" id="KW-1133">Transmembrane helix</keyword>
<protein>
    <submittedName>
        <fullName evidence="13">Cation-transporting ATPase I</fullName>
    </submittedName>
</protein>
<feature type="domain" description="P-type ATPase A" evidence="11">
    <location>
        <begin position="824"/>
        <end position="925"/>
    </location>
</feature>
<dbReference type="SUPFAM" id="SSF56784">
    <property type="entry name" value="HAD-like"/>
    <property type="match status" value="1"/>
</dbReference>
<dbReference type="Pfam" id="PF00122">
    <property type="entry name" value="E1-E2_ATPase"/>
    <property type="match status" value="1"/>
</dbReference>
<dbReference type="SUPFAM" id="SSF81653">
    <property type="entry name" value="Calcium ATPase, transduction domain A"/>
    <property type="match status" value="1"/>
</dbReference>
<comment type="subcellular location">
    <subcellularLocation>
        <location evidence="1">Cell membrane</location>
        <topology evidence="1">Multi-pass membrane protein</topology>
    </subcellularLocation>
</comment>
<feature type="region of interest" description="Disordered" evidence="9">
    <location>
        <begin position="522"/>
        <end position="562"/>
    </location>
</feature>
<organism evidence="13 14">
    <name type="scientific">Actinokineospora iranica</name>
    <dbReference type="NCBI Taxonomy" id="1271860"/>
    <lineage>
        <taxon>Bacteria</taxon>
        <taxon>Bacillati</taxon>
        <taxon>Actinomycetota</taxon>
        <taxon>Actinomycetes</taxon>
        <taxon>Pseudonocardiales</taxon>
        <taxon>Pseudonocardiaceae</taxon>
        <taxon>Actinokineospora</taxon>
    </lineage>
</organism>
<dbReference type="InterPro" id="IPR059000">
    <property type="entry name" value="ATPase_P-type_domA"/>
</dbReference>
<dbReference type="GO" id="GO:0016887">
    <property type="term" value="F:ATP hydrolysis activity"/>
    <property type="evidence" value="ECO:0007669"/>
    <property type="project" value="InterPro"/>
</dbReference>
<dbReference type="Gene3D" id="3.40.50.1000">
    <property type="entry name" value="HAD superfamily/HAD-like"/>
    <property type="match status" value="2"/>
</dbReference>
<evidence type="ECO:0000256" key="6">
    <source>
        <dbReference type="ARBA" id="ARBA00022989"/>
    </source>
</evidence>
<dbReference type="Pfam" id="PF00689">
    <property type="entry name" value="Cation_ATPase_C"/>
    <property type="match status" value="1"/>
</dbReference>
<dbReference type="Proteomes" id="UP000199501">
    <property type="component" value="Unassembled WGS sequence"/>
</dbReference>
<dbReference type="InterPro" id="IPR044492">
    <property type="entry name" value="P_typ_ATPase_HD_dom"/>
</dbReference>
<keyword evidence="10" id="KW-0732">Signal</keyword>
<dbReference type="InterPro" id="IPR006068">
    <property type="entry name" value="ATPase_P-typ_cation-transptr_C"/>
</dbReference>
<keyword evidence="3" id="KW-0547">Nucleotide-binding</keyword>
<dbReference type="PROSITE" id="PS00154">
    <property type="entry name" value="ATPASE_E1_E2"/>
    <property type="match status" value="1"/>
</dbReference>
<dbReference type="STRING" id="1271860.SAMN05216174_11055"/>
<dbReference type="InterPro" id="IPR018303">
    <property type="entry name" value="ATPase_P-typ_P_site"/>
</dbReference>
<comment type="catalytic activity">
    <reaction evidence="8">
        <text>ATP + H2O = ADP + phosphate + H(+)</text>
        <dbReference type="Rhea" id="RHEA:13065"/>
        <dbReference type="ChEBI" id="CHEBI:15377"/>
        <dbReference type="ChEBI" id="CHEBI:15378"/>
        <dbReference type="ChEBI" id="CHEBI:30616"/>
        <dbReference type="ChEBI" id="CHEBI:43474"/>
        <dbReference type="ChEBI" id="CHEBI:456216"/>
    </reaction>
</comment>
<dbReference type="NCBIfam" id="TIGR01494">
    <property type="entry name" value="ATPase_P-type"/>
    <property type="match status" value="2"/>
</dbReference>
<keyword evidence="4" id="KW-0067">ATP-binding</keyword>